<comment type="caution">
    <text evidence="1">The sequence shown here is derived from an EMBL/GenBank/DDBJ whole genome shotgun (WGS) entry which is preliminary data.</text>
</comment>
<keyword evidence="2" id="KW-1185">Reference proteome</keyword>
<reference evidence="1 2" key="1">
    <citation type="submission" date="2024-04" db="EMBL/GenBank/DDBJ databases">
        <authorList>
            <person name="Rising A."/>
            <person name="Reimegard J."/>
            <person name="Sonavane S."/>
            <person name="Akerstrom W."/>
            <person name="Nylinder S."/>
            <person name="Hedman E."/>
            <person name="Kallberg Y."/>
        </authorList>
    </citation>
    <scope>NUCLEOTIDE SEQUENCE [LARGE SCALE GENOMIC DNA]</scope>
</reference>
<sequence>MTNGLKCSYLTVHVQCWEVLPPLTNTVAVRSRFLADVGRLRALSSIHSSRSLLFQEQEKNFLCSIGKRFDSSTSPSKSGMWLIFIPYKWDGFPQYNAGFSSPPYSLGEEW</sequence>
<gene>
    <name evidence="1" type="ORF">LARSCL_LOCUS22858</name>
</gene>
<accession>A0AAV2C1V4</accession>
<protein>
    <submittedName>
        <fullName evidence="1">Uncharacterized protein</fullName>
    </submittedName>
</protein>
<dbReference type="Proteomes" id="UP001497382">
    <property type="component" value="Unassembled WGS sequence"/>
</dbReference>
<evidence type="ECO:0000313" key="2">
    <source>
        <dbReference type="Proteomes" id="UP001497382"/>
    </source>
</evidence>
<organism evidence="1 2">
    <name type="scientific">Larinioides sclopetarius</name>
    <dbReference type="NCBI Taxonomy" id="280406"/>
    <lineage>
        <taxon>Eukaryota</taxon>
        <taxon>Metazoa</taxon>
        <taxon>Ecdysozoa</taxon>
        <taxon>Arthropoda</taxon>
        <taxon>Chelicerata</taxon>
        <taxon>Arachnida</taxon>
        <taxon>Araneae</taxon>
        <taxon>Araneomorphae</taxon>
        <taxon>Entelegynae</taxon>
        <taxon>Araneoidea</taxon>
        <taxon>Araneidae</taxon>
        <taxon>Larinioides</taxon>
    </lineage>
</organism>
<name>A0AAV2C1V4_9ARAC</name>
<evidence type="ECO:0000313" key="1">
    <source>
        <dbReference type="EMBL" id="CAL1302041.1"/>
    </source>
</evidence>
<dbReference type="EMBL" id="CAXIEN010001128">
    <property type="protein sequence ID" value="CAL1302041.1"/>
    <property type="molecule type" value="Genomic_DNA"/>
</dbReference>
<dbReference type="AlphaFoldDB" id="A0AAV2C1V4"/>
<proteinExistence type="predicted"/>